<protein>
    <submittedName>
        <fullName evidence="1">Uncharacterized protein</fullName>
    </submittedName>
</protein>
<reference evidence="1 2" key="1">
    <citation type="submission" date="2014-04" db="EMBL/GenBank/DDBJ databases">
        <title>Comparative genomics and transcriptomics to identify genetic mechanisms underlying the emergence of carbapenem resistant Acinetobacter baumannii (CRAb).</title>
        <authorList>
            <person name="Harris A.D."/>
            <person name="Johnson K.J."/>
            <person name="George J."/>
            <person name="Nadendla S."/>
            <person name="Daugherty S.C."/>
            <person name="Parankush S."/>
            <person name="Sadzewicz L."/>
            <person name="Tallon L."/>
            <person name="Sengamalay N."/>
            <person name="Hazen T.H."/>
            <person name="Rasko D.A."/>
        </authorList>
    </citation>
    <scope>NUCLEOTIDE SEQUENCE [LARGE SCALE GENOMIC DNA]</scope>
    <source>
        <strain evidence="1 2">21072</strain>
    </source>
</reference>
<gene>
    <name evidence="1" type="ORF">J596_0628</name>
</gene>
<proteinExistence type="predicted"/>
<comment type="caution">
    <text evidence="1">The sequence shown here is derived from an EMBL/GenBank/DDBJ whole genome shotgun (WGS) entry which is preliminary data.</text>
</comment>
<dbReference type="PATRIC" id="fig|1310697.3.peg.588"/>
<sequence length="42" mass="4935">MADLKFMYAKANDFDVEDVYDFLPHVDAPEISFEEAMQNYQS</sequence>
<evidence type="ECO:0000313" key="1">
    <source>
        <dbReference type="EMBL" id="KCY21601.1"/>
    </source>
</evidence>
<dbReference type="RefSeq" id="WP_264821865.1">
    <property type="nucleotide sequence ID" value="NZ_JMOD01000007.1"/>
</dbReference>
<dbReference type="AlphaFoldDB" id="A0A062IRY0"/>
<name>A0A062IRY0_ACIBA</name>
<organism evidence="1 2">
    <name type="scientific">Acinetobacter baumannii 21072</name>
    <dbReference type="NCBI Taxonomy" id="1310697"/>
    <lineage>
        <taxon>Bacteria</taxon>
        <taxon>Pseudomonadati</taxon>
        <taxon>Pseudomonadota</taxon>
        <taxon>Gammaproteobacteria</taxon>
        <taxon>Moraxellales</taxon>
        <taxon>Moraxellaceae</taxon>
        <taxon>Acinetobacter</taxon>
        <taxon>Acinetobacter calcoaceticus/baumannii complex</taxon>
    </lineage>
</organism>
<dbReference type="EMBL" id="JMOD01000007">
    <property type="protein sequence ID" value="KCY21601.1"/>
    <property type="molecule type" value="Genomic_DNA"/>
</dbReference>
<evidence type="ECO:0000313" key="2">
    <source>
        <dbReference type="Proteomes" id="UP000027327"/>
    </source>
</evidence>
<dbReference type="Proteomes" id="UP000027327">
    <property type="component" value="Unassembled WGS sequence"/>
</dbReference>
<accession>A0A062IRY0</accession>